<accession>A0ACC0EB17</accession>
<name>A0ACC0EB17_9BASI</name>
<reference evidence="2" key="1">
    <citation type="journal article" date="2018" name="BMC Genomics">
        <title>Genomic insights into host adaptation between the wheat stripe rust pathogen (Puccinia striiformis f. sp. tritici) and the barley stripe rust pathogen (Puccinia striiformis f. sp. hordei).</title>
        <authorList>
            <person name="Xia C."/>
            <person name="Wang M."/>
            <person name="Yin C."/>
            <person name="Cornejo O.E."/>
            <person name="Hulbert S.H."/>
            <person name="Chen X."/>
        </authorList>
    </citation>
    <scope>NUCLEOTIDE SEQUENCE [LARGE SCALE GENOMIC DNA]</scope>
    <source>
        <strain evidence="2">93-210</strain>
    </source>
</reference>
<gene>
    <name evidence="1" type="ORF">MJO28_008480</name>
</gene>
<dbReference type="EMBL" id="CM045872">
    <property type="protein sequence ID" value="KAI7949659.1"/>
    <property type="molecule type" value="Genomic_DNA"/>
</dbReference>
<proteinExistence type="predicted"/>
<comment type="caution">
    <text evidence="1">The sequence shown here is derived from an EMBL/GenBank/DDBJ whole genome shotgun (WGS) entry which is preliminary data.</text>
</comment>
<sequence>MKLEGPTQMVVEMVCSFQSSPPEENSEQDYEGVAQEILEAEGGAHGRFPGGNYYNSSKITPSFFDDKPKSDRVAKLVNQATPEDLLASDDILNADNTIDSNKKTPQAEEREGEIYDRAD</sequence>
<evidence type="ECO:0000313" key="2">
    <source>
        <dbReference type="Proteomes" id="UP001060170"/>
    </source>
</evidence>
<reference evidence="2" key="2">
    <citation type="journal article" date="2018" name="Mol. Plant Microbe Interact.">
        <title>Genome sequence resources for the wheat stripe rust pathogen (Puccinia striiformis f. sp. tritici) and the barley stripe rust pathogen (Puccinia striiformis f. sp. hordei).</title>
        <authorList>
            <person name="Xia C."/>
            <person name="Wang M."/>
            <person name="Yin C."/>
            <person name="Cornejo O.E."/>
            <person name="Hulbert S.H."/>
            <person name="Chen X."/>
        </authorList>
    </citation>
    <scope>NUCLEOTIDE SEQUENCE [LARGE SCALE GENOMIC DNA]</scope>
    <source>
        <strain evidence="2">93-210</strain>
    </source>
</reference>
<protein>
    <submittedName>
        <fullName evidence="1">Uncharacterized protein</fullName>
    </submittedName>
</protein>
<reference evidence="1 2" key="3">
    <citation type="journal article" date="2022" name="Microbiol. Spectr.">
        <title>Folding features and dynamics of 3D genome architecture in plant fungal pathogens.</title>
        <authorList>
            <person name="Xia C."/>
        </authorList>
    </citation>
    <scope>NUCLEOTIDE SEQUENCE [LARGE SCALE GENOMIC DNA]</scope>
    <source>
        <strain evidence="1 2">93-210</strain>
    </source>
</reference>
<dbReference type="Proteomes" id="UP001060170">
    <property type="component" value="Chromosome 8"/>
</dbReference>
<keyword evidence="2" id="KW-1185">Reference proteome</keyword>
<organism evidence="1 2">
    <name type="scientific">Puccinia striiformis f. sp. tritici</name>
    <dbReference type="NCBI Taxonomy" id="168172"/>
    <lineage>
        <taxon>Eukaryota</taxon>
        <taxon>Fungi</taxon>
        <taxon>Dikarya</taxon>
        <taxon>Basidiomycota</taxon>
        <taxon>Pucciniomycotina</taxon>
        <taxon>Pucciniomycetes</taxon>
        <taxon>Pucciniales</taxon>
        <taxon>Pucciniaceae</taxon>
        <taxon>Puccinia</taxon>
    </lineage>
</organism>
<evidence type="ECO:0000313" key="1">
    <source>
        <dbReference type="EMBL" id="KAI7949659.1"/>
    </source>
</evidence>